<gene>
    <name evidence="1" type="ORF">A6M23_10490</name>
</gene>
<keyword evidence="2" id="KW-1185">Reference proteome</keyword>
<reference evidence="1" key="1">
    <citation type="journal article" date="2016" name="Int. J. Mol. Sci.">
        <title>Comparative genomics of the extreme acidophile Acidithiobacillus thiooxidans reveals intraspecific divergence and niche adaptation.</title>
        <authorList>
            <person name="Zhang X."/>
            <person name="Feng X."/>
            <person name="Tao J."/>
            <person name="Ma L."/>
            <person name="Xiao Y."/>
            <person name="Liang Y."/>
            <person name="Liu X."/>
            <person name="Yin H."/>
        </authorList>
    </citation>
    <scope>NUCLEOTIDE SEQUENCE [LARGE SCALE GENOMIC DNA]</scope>
    <source>
        <strain evidence="1">DXS-W</strain>
    </source>
</reference>
<dbReference type="EMBL" id="LWRY01000118">
    <property type="protein sequence ID" value="OCX72075.1"/>
    <property type="molecule type" value="Genomic_DNA"/>
</dbReference>
<dbReference type="Proteomes" id="UP000095008">
    <property type="component" value="Unassembled WGS sequence"/>
</dbReference>
<organism evidence="1 2">
    <name type="scientific">Acidithiobacillus thiooxidans</name>
    <name type="common">Thiobacillus thiooxidans</name>
    <dbReference type="NCBI Taxonomy" id="930"/>
    <lineage>
        <taxon>Bacteria</taxon>
        <taxon>Pseudomonadati</taxon>
        <taxon>Pseudomonadota</taxon>
        <taxon>Acidithiobacillia</taxon>
        <taxon>Acidithiobacillales</taxon>
        <taxon>Acidithiobacillaceae</taxon>
        <taxon>Acidithiobacillus</taxon>
    </lineage>
</organism>
<dbReference type="GeneID" id="60695976"/>
<proteinExistence type="predicted"/>
<evidence type="ECO:0000313" key="1">
    <source>
        <dbReference type="EMBL" id="OCX72075.1"/>
    </source>
</evidence>
<evidence type="ECO:0008006" key="3">
    <source>
        <dbReference type="Google" id="ProtNLM"/>
    </source>
</evidence>
<evidence type="ECO:0000313" key="2">
    <source>
        <dbReference type="Proteomes" id="UP000095008"/>
    </source>
</evidence>
<dbReference type="AlphaFoldDB" id="A0A1C2IVV8"/>
<name>A0A1C2IVV8_ACITH</name>
<protein>
    <recommendedName>
        <fullName evidence="3">Transcriptional regulator</fullName>
    </recommendedName>
</protein>
<sequence>MNDDYLDFQHCAQRKALLIALHHGATISRSRNVKDAPFIVRVKNEQGIVPAGLVHELSQEGVLRKQDYPHQFFYTLSARGAQVAREANSVMA</sequence>
<comment type="caution">
    <text evidence="1">The sequence shown here is derived from an EMBL/GenBank/DDBJ whole genome shotgun (WGS) entry which is preliminary data.</text>
</comment>
<dbReference type="RefSeq" id="WP_031574436.1">
    <property type="nucleotide sequence ID" value="NZ_JMEB01000281.1"/>
</dbReference>
<accession>A0A1C2IVV8</accession>